<dbReference type="InterPro" id="IPR037185">
    <property type="entry name" value="EmrE-like"/>
</dbReference>
<dbReference type="Pfam" id="PF00892">
    <property type="entry name" value="EamA"/>
    <property type="match status" value="2"/>
</dbReference>
<dbReference type="PANTHER" id="PTHR22911">
    <property type="entry name" value="ACYL-MALONYL CONDENSING ENZYME-RELATED"/>
    <property type="match status" value="1"/>
</dbReference>
<feature type="compositionally biased region" description="Polar residues" evidence="5">
    <location>
        <begin position="1"/>
        <end position="22"/>
    </location>
</feature>
<evidence type="ECO:0000313" key="8">
    <source>
        <dbReference type="EMBL" id="KII84765.1"/>
    </source>
</evidence>
<feature type="region of interest" description="Disordered" evidence="5">
    <location>
        <begin position="1"/>
        <end position="33"/>
    </location>
</feature>
<dbReference type="SUPFAM" id="SSF103481">
    <property type="entry name" value="Multidrug resistance efflux transporter EmrE"/>
    <property type="match status" value="2"/>
</dbReference>
<evidence type="ECO:0000313" key="9">
    <source>
        <dbReference type="Proteomes" id="UP000053263"/>
    </source>
</evidence>
<evidence type="ECO:0000256" key="4">
    <source>
        <dbReference type="ARBA" id="ARBA00023136"/>
    </source>
</evidence>
<proteinExistence type="predicted"/>
<dbReference type="OrthoDB" id="306876at2759"/>
<reference evidence="8 9" key="1">
    <citation type="submission" date="2014-06" db="EMBL/GenBank/DDBJ databases">
        <title>Evolutionary Origins and Diversification of the Mycorrhizal Mutualists.</title>
        <authorList>
            <consortium name="DOE Joint Genome Institute"/>
            <consortium name="Mycorrhizal Genomics Consortium"/>
            <person name="Kohler A."/>
            <person name="Kuo A."/>
            <person name="Nagy L.G."/>
            <person name="Floudas D."/>
            <person name="Copeland A."/>
            <person name="Barry K.W."/>
            <person name="Cichocki N."/>
            <person name="Veneault-Fourrey C."/>
            <person name="LaButti K."/>
            <person name="Lindquist E.A."/>
            <person name="Lipzen A."/>
            <person name="Lundell T."/>
            <person name="Morin E."/>
            <person name="Murat C."/>
            <person name="Riley R."/>
            <person name="Ohm R."/>
            <person name="Sun H."/>
            <person name="Tunlid A."/>
            <person name="Henrissat B."/>
            <person name="Grigoriev I.V."/>
            <person name="Hibbett D.S."/>
            <person name="Martin F."/>
        </authorList>
    </citation>
    <scope>NUCLEOTIDE SEQUENCE [LARGE SCALE GENOMIC DNA]</scope>
    <source>
        <strain evidence="8 9">FD-325 SS-3</strain>
    </source>
</reference>
<dbReference type="GO" id="GO:0016020">
    <property type="term" value="C:membrane"/>
    <property type="evidence" value="ECO:0007669"/>
    <property type="project" value="UniProtKB-SubCell"/>
</dbReference>
<evidence type="ECO:0000256" key="5">
    <source>
        <dbReference type="SAM" id="MobiDB-lite"/>
    </source>
</evidence>
<keyword evidence="3 6" id="KW-1133">Transmembrane helix</keyword>
<keyword evidence="2 6" id="KW-0812">Transmembrane</keyword>
<keyword evidence="4 6" id="KW-0472">Membrane</keyword>
<comment type="subcellular location">
    <subcellularLocation>
        <location evidence="1">Membrane</location>
        <topology evidence="1">Multi-pass membrane protein</topology>
    </subcellularLocation>
</comment>
<sequence>MATTRTTYVAQHTPTTSTSSFTGLAPDSPASPHFPPTPIAPSTAKGEWTQVPRTGVQKLKDRASALIARNTGLLLVTASQALFSATNVAVKKLNDIDPPVPTLELVLVRMGITWIFCVSYMMYAKVPHPFTGPPGVRLLLVLRGFSGFFGLFGMYYSLSALSLSDATVITFIAPVLTGLVGAALLGETWGISEAAAGGCSLLGVVLIARPPFLFGAQPPSISDVPSTEFPSDIDGPAGVTPAERMAAVGVAMIGVLGATGAYTTLRAVGSRAHPLHSLTSFSLQCVVAATGFIIALKVPLVLPTRPDWILLLGTIGVTGFFAQVLLTMGLQRETAGRGTLGVYMQIVFATILERIFFHPAHSWLSVIGTLIIVASAVYVAVSKKAVEKSKPGVSGDAALEEGEGLLSSASDTTLDGDDEAILLKERGGDLAMTNITISDDGDLRK</sequence>
<organism evidence="8 9">
    <name type="scientific">Plicaturopsis crispa FD-325 SS-3</name>
    <dbReference type="NCBI Taxonomy" id="944288"/>
    <lineage>
        <taxon>Eukaryota</taxon>
        <taxon>Fungi</taxon>
        <taxon>Dikarya</taxon>
        <taxon>Basidiomycota</taxon>
        <taxon>Agaricomycotina</taxon>
        <taxon>Agaricomycetes</taxon>
        <taxon>Agaricomycetidae</taxon>
        <taxon>Amylocorticiales</taxon>
        <taxon>Amylocorticiaceae</taxon>
        <taxon>Plicatura</taxon>
        <taxon>Plicaturopsis crispa</taxon>
    </lineage>
</organism>
<evidence type="ECO:0000256" key="3">
    <source>
        <dbReference type="ARBA" id="ARBA00022989"/>
    </source>
</evidence>
<protein>
    <submittedName>
        <fullName evidence="8">Unplaced genomic scaffold PLICRscaffold_16, whole genome shotgun sequence</fullName>
    </submittedName>
</protein>
<feature type="transmembrane region" description="Helical" evidence="6">
    <location>
        <begin position="340"/>
        <end position="357"/>
    </location>
</feature>
<feature type="transmembrane region" description="Helical" evidence="6">
    <location>
        <begin position="363"/>
        <end position="381"/>
    </location>
</feature>
<evidence type="ECO:0000256" key="1">
    <source>
        <dbReference type="ARBA" id="ARBA00004141"/>
    </source>
</evidence>
<feature type="transmembrane region" description="Helical" evidence="6">
    <location>
        <begin position="245"/>
        <end position="265"/>
    </location>
</feature>
<evidence type="ECO:0000256" key="6">
    <source>
        <dbReference type="SAM" id="Phobius"/>
    </source>
</evidence>
<dbReference type="Proteomes" id="UP000053263">
    <property type="component" value="Unassembled WGS sequence"/>
</dbReference>
<feature type="domain" description="EamA" evidence="7">
    <location>
        <begin position="255"/>
        <end position="379"/>
    </location>
</feature>
<accession>A0A0C9SY40</accession>
<dbReference type="EMBL" id="KN832569">
    <property type="protein sequence ID" value="KII84765.1"/>
    <property type="molecule type" value="Genomic_DNA"/>
</dbReference>
<feature type="transmembrane region" description="Helical" evidence="6">
    <location>
        <begin position="106"/>
        <end position="124"/>
    </location>
</feature>
<feature type="domain" description="EamA" evidence="7">
    <location>
        <begin position="71"/>
        <end position="208"/>
    </location>
</feature>
<dbReference type="InterPro" id="IPR000620">
    <property type="entry name" value="EamA_dom"/>
</dbReference>
<gene>
    <name evidence="8" type="ORF">PLICRDRAFT_126632</name>
</gene>
<feature type="transmembrane region" description="Helical" evidence="6">
    <location>
        <begin position="136"/>
        <end position="156"/>
    </location>
</feature>
<evidence type="ECO:0000256" key="2">
    <source>
        <dbReference type="ARBA" id="ARBA00022692"/>
    </source>
</evidence>
<dbReference type="HOGENOM" id="CLU_032828_4_1_1"/>
<dbReference type="PANTHER" id="PTHR22911:SF6">
    <property type="entry name" value="SOLUTE CARRIER FAMILY 35 MEMBER G1"/>
    <property type="match status" value="1"/>
</dbReference>
<feature type="transmembrane region" description="Helical" evidence="6">
    <location>
        <begin position="168"/>
        <end position="186"/>
    </location>
</feature>
<evidence type="ECO:0000259" key="7">
    <source>
        <dbReference type="Pfam" id="PF00892"/>
    </source>
</evidence>
<name>A0A0C9SY40_PLICR</name>
<keyword evidence="9" id="KW-1185">Reference proteome</keyword>
<feature type="transmembrane region" description="Helical" evidence="6">
    <location>
        <begin position="277"/>
        <end position="296"/>
    </location>
</feature>
<feature type="transmembrane region" description="Helical" evidence="6">
    <location>
        <begin position="308"/>
        <end position="328"/>
    </location>
</feature>
<dbReference type="AlphaFoldDB" id="A0A0C9SY40"/>